<name>A0AAV3QYZ3_LITER</name>
<dbReference type="Proteomes" id="UP001454036">
    <property type="component" value="Unassembled WGS sequence"/>
</dbReference>
<evidence type="ECO:0000313" key="1">
    <source>
        <dbReference type="EMBL" id="GAA0167307.1"/>
    </source>
</evidence>
<reference evidence="1 2" key="1">
    <citation type="submission" date="2024-01" db="EMBL/GenBank/DDBJ databases">
        <title>The complete chloroplast genome sequence of Lithospermum erythrorhizon: insights into the phylogenetic relationship among Boraginaceae species and the maternal lineages of purple gromwells.</title>
        <authorList>
            <person name="Okada T."/>
            <person name="Watanabe K."/>
        </authorList>
    </citation>
    <scope>NUCLEOTIDE SEQUENCE [LARGE SCALE GENOMIC DNA]</scope>
</reference>
<protein>
    <submittedName>
        <fullName evidence="1">Uncharacterized protein</fullName>
    </submittedName>
</protein>
<dbReference type="Pfam" id="PF06101">
    <property type="entry name" value="Vps62"/>
    <property type="match status" value="1"/>
</dbReference>
<organism evidence="1 2">
    <name type="scientific">Lithospermum erythrorhizon</name>
    <name type="common">Purple gromwell</name>
    <name type="synonym">Lithospermum officinale var. erythrorhizon</name>
    <dbReference type="NCBI Taxonomy" id="34254"/>
    <lineage>
        <taxon>Eukaryota</taxon>
        <taxon>Viridiplantae</taxon>
        <taxon>Streptophyta</taxon>
        <taxon>Embryophyta</taxon>
        <taxon>Tracheophyta</taxon>
        <taxon>Spermatophyta</taxon>
        <taxon>Magnoliopsida</taxon>
        <taxon>eudicotyledons</taxon>
        <taxon>Gunneridae</taxon>
        <taxon>Pentapetalae</taxon>
        <taxon>asterids</taxon>
        <taxon>lamiids</taxon>
        <taxon>Boraginales</taxon>
        <taxon>Boraginaceae</taxon>
        <taxon>Boraginoideae</taxon>
        <taxon>Lithospermeae</taxon>
        <taxon>Lithospermum</taxon>
    </lineage>
</organism>
<dbReference type="AlphaFoldDB" id="A0AAV3QYZ3"/>
<dbReference type="PANTHER" id="PTHR48152:SF3">
    <property type="entry name" value="DUF946 FAMILY PROTEIN (DUF946)"/>
    <property type="match status" value="1"/>
</dbReference>
<sequence>MFVAGDGSFGSGYIDLGEGFQVAQITTFKKIWSSYEGGPNNLGASFYEPTLLPDSFFLLGSYAQPNNQQFFGFFLVGKDNNLNNTSSGTRILEPPIDYTLIYTTEYLDINQDGPAYVWLPIPPDNYKALGYILTTTNQKPPLDKVRCVRSDFTEKCENDKWICGGTSEESESEYIVYSISPINRGTKALGVTAGTFFFQDSSSLSCLKNTFSPLSSMANLSQIQALVQTCSPFIYFHPNELYLPSSVNWFFSNGALLYQQGKNRIESNLMARTFPKEVPMMKPTG</sequence>
<dbReference type="InterPro" id="IPR009291">
    <property type="entry name" value="Vps62"/>
</dbReference>
<gene>
    <name evidence="1" type="ORF">LIER_22270</name>
</gene>
<comment type="caution">
    <text evidence="1">The sequence shown here is derived from an EMBL/GenBank/DDBJ whole genome shotgun (WGS) entry which is preliminary data.</text>
</comment>
<evidence type="ECO:0000313" key="2">
    <source>
        <dbReference type="Proteomes" id="UP001454036"/>
    </source>
</evidence>
<accession>A0AAV3QYZ3</accession>
<dbReference type="EMBL" id="BAABME010006036">
    <property type="protein sequence ID" value="GAA0167307.1"/>
    <property type="molecule type" value="Genomic_DNA"/>
</dbReference>
<keyword evidence="2" id="KW-1185">Reference proteome</keyword>
<proteinExistence type="predicted"/>
<dbReference type="PANTHER" id="PTHR48152">
    <property type="entry name" value="F1C9.34 PROTEIN"/>
    <property type="match status" value="1"/>
</dbReference>